<feature type="non-terminal residue" evidence="2">
    <location>
        <position position="1"/>
    </location>
</feature>
<evidence type="ECO:0000313" key="2">
    <source>
        <dbReference type="EMBL" id="KAG5634179.1"/>
    </source>
</evidence>
<protein>
    <submittedName>
        <fullName evidence="2">Uncharacterized protein</fullName>
    </submittedName>
</protein>
<name>A0A9P7FLY5_9AGAR</name>
<accession>A0A9P7FLY5</accession>
<sequence>KHPLVSPCISSQRKLNNTPTYSAPKAAPSALNHHRLSPLLVKTPTTRTSIQTTSFRLTTSSDILHQNPHLSPRS</sequence>
<feature type="region of interest" description="Disordered" evidence="1">
    <location>
        <begin position="1"/>
        <end position="30"/>
    </location>
</feature>
<dbReference type="EMBL" id="JABCKI010006577">
    <property type="protein sequence ID" value="KAG5634179.1"/>
    <property type="molecule type" value="Genomic_DNA"/>
</dbReference>
<dbReference type="Proteomes" id="UP000717328">
    <property type="component" value="Unassembled WGS sequence"/>
</dbReference>
<feature type="non-terminal residue" evidence="2">
    <location>
        <position position="74"/>
    </location>
</feature>
<evidence type="ECO:0000256" key="1">
    <source>
        <dbReference type="SAM" id="MobiDB-lite"/>
    </source>
</evidence>
<reference evidence="2" key="1">
    <citation type="submission" date="2021-02" db="EMBL/GenBank/DDBJ databases">
        <authorList>
            <person name="Nieuwenhuis M."/>
            <person name="Van De Peppel L.J.J."/>
        </authorList>
    </citation>
    <scope>NUCLEOTIDE SEQUENCE</scope>
    <source>
        <strain evidence="2">D49</strain>
    </source>
</reference>
<reference evidence="2" key="2">
    <citation type="submission" date="2021-10" db="EMBL/GenBank/DDBJ databases">
        <title>Phylogenomics reveals ancestral predisposition of the termite-cultivated fungus Termitomyces towards a domesticated lifestyle.</title>
        <authorList>
            <person name="Auxier B."/>
            <person name="Grum-Grzhimaylo A."/>
            <person name="Cardenas M.E."/>
            <person name="Lodge J.D."/>
            <person name="Laessoe T."/>
            <person name="Pedersen O."/>
            <person name="Smith M.E."/>
            <person name="Kuyper T.W."/>
            <person name="Franco-Molano E.A."/>
            <person name="Baroni T.J."/>
            <person name="Aanen D.K."/>
        </authorList>
    </citation>
    <scope>NUCLEOTIDE SEQUENCE</scope>
    <source>
        <strain evidence="2">D49</strain>
    </source>
</reference>
<gene>
    <name evidence="2" type="ORF">H0H81_003032</name>
</gene>
<comment type="caution">
    <text evidence="2">The sequence shown here is derived from an EMBL/GenBank/DDBJ whole genome shotgun (WGS) entry which is preliminary data.</text>
</comment>
<proteinExistence type="predicted"/>
<organism evidence="2 3">
    <name type="scientific">Sphagnurus paluster</name>
    <dbReference type="NCBI Taxonomy" id="117069"/>
    <lineage>
        <taxon>Eukaryota</taxon>
        <taxon>Fungi</taxon>
        <taxon>Dikarya</taxon>
        <taxon>Basidiomycota</taxon>
        <taxon>Agaricomycotina</taxon>
        <taxon>Agaricomycetes</taxon>
        <taxon>Agaricomycetidae</taxon>
        <taxon>Agaricales</taxon>
        <taxon>Tricholomatineae</taxon>
        <taxon>Lyophyllaceae</taxon>
        <taxon>Sphagnurus</taxon>
    </lineage>
</organism>
<keyword evidence="3" id="KW-1185">Reference proteome</keyword>
<evidence type="ECO:0000313" key="3">
    <source>
        <dbReference type="Proteomes" id="UP000717328"/>
    </source>
</evidence>
<feature type="compositionally biased region" description="Polar residues" evidence="1">
    <location>
        <begin position="8"/>
        <end position="21"/>
    </location>
</feature>
<dbReference type="AlphaFoldDB" id="A0A9P7FLY5"/>